<accession>A0A7J5B780</accession>
<evidence type="ECO:0000259" key="1">
    <source>
        <dbReference type="Pfam" id="PF00535"/>
    </source>
</evidence>
<dbReference type="Gene3D" id="3.90.550.10">
    <property type="entry name" value="Spore Coat Polysaccharide Biosynthesis Protein SpsA, Chain A"/>
    <property type="match status" value="1"/>
</dbReference>
<dbReference type="SUPFAM" id="SSF53448">
    <property type="entry name" value="Nucleotide-diphospho-sugar transferases"/>
    <property type="match status" value="1"/>
</dbReference>
<dbReference type="Proteomes" id="UP000490386">
    <property type="component" value="Unassembled WGS sequence"/>
</dbReference>
<dbReference type="InterPro" id="IPR001173">
    <property type="entry name" value="Glyco_trans_2-like"/>
</dbReference>
<dbReference type="EMBL" id="WBJX01000001">
    <property type="protein sequence ID" value="KAB1639190.1"/>
    <property type="molecule type" value="Genomic_DNA"/>
</dbReference>
<dbReference type="Pfam" id="PF00535">
    <property type="entry name" value="Glycos_transf_2"/>
    <property type="match status" value="1"/>
</dbReference>
<dbReference type="GO" id="GO:0016740">
    <property type="term" value="F:transferase activity"/>
    <property type="evidence" value="ECO:0007669"/>
    <property type="project" value="UniProtKB-KW"/>
</dbReference>
<evidence type="ECO:0000313" key="2">
    <source>
        <dbReference type="EMBL" id="KAB1639190.1"/>
    </source>
</evidence>
<evidence type="ECO:0000313" key="3">
    <source>
        <dbReference type="Proteomes" id="UP000490386"/>
    </source>
</evidence>
<dbReference type="InterPro" id="IPR029044">
    <property type="entry name" value="Nucleotide-diphossugar_trans"/>
</dbReference>
<dbReference type="RefSeq" id="WP_151422206.1">
    <property type="nucleotide sequence ID" value="NZ_WBJX01000001.1"/>
</dbReference>
<dbReference type="OrthoDB" id="3226099at2"/>
<dbReference type="CDD" id="cd00761">
    <property type="entry name" value="Glyco_tranf_GTA_type"/>
    <property type="match status" value="1"/>
</dbReference>
<keyword evidence="2" id="KW-0808">Transferase</keyword>
<dbReference type="AlphaFoldDB" id="A0A7J5B780"/>
<name>A0A7J5B780_9MICO</name>
<protein>
    <submittedName>
        <fullName evidence="2">Glycosyltransferase family 2 protein</fullName>
    </submittedName>
</protein>
<reference evidence="2 3" key="1">
    <citation type="submission" date="2019-09" db="EMBL/GenBank/DDBJ databases">
        <title>Phylogeny of genus Pseudoclavibacter and closely related genus.</title>
        <authorList>
            <person name="Li Y."/>
        </authorList>
    </citation>
    <scope>NUCLEOTIDE SEQUENCE [LARGE SCALE GENOMIC DNA]</scope>
    <source>
        <strain evidence="2 3">THG-MD12</strain>
    </source>
</reference>
<proteinExistence type="predicted"/>
<sequence length="247" mass="28443">MREPRFTVIIPTLQRSERLGALIDTCTRSPLVLEILVINNVQEPLTNYSSKLRIIQQDENIYVNPAWNLGARQARGDLLAIVNDDVSFDEEALEHAARVLDRGWFSVVGPDRSTFATASSRTIAHRLARHDATTWYFGTFMCLRTVDYVAIPEEMRIWGGDDWIIQSQNRPPAVLIRTRFETDMSTSSGSPEFRALRAEEQATADRILSPIFGTRWWHSPLVRVTHARIRMHRLSAWIRRYILRRAG</sequence>
<feature type="domain" description="Glycosyltransferase 2-like" evidence="1">
    <location>
        <begin position="7"/>
        <end position="126"/>
    </location>
</feature>
<keyword evidence="3" id="KW-1185">Reference proteome</keyword>
<comment type="caution">
    <text evidence="2">The sequence shown here is derived from an EMBL/GenBank/DDBJ whole genome shotgun (WGS) entry which is preliminary data.</text>
</comment>
<gene>
    <name evidence="2" type="ORF">F8O03_02285</name>
</gene>
<organism evidence="2 3">
    <name type="scientific">Pseudoclavibacter terrae</name>
    <dbReference type="NCBI Taxonomy" id="1530195"/>
    <lineage>
        <taxon>Bacteria</taxon>
        <taxon>Bacillati</taxon>
        <taxon>Actinomycetota</taxon>
        <taxon>Actinomycetes</taxon>
        <taxon>Micrococcales</taxon>
        <taxon>Microbacteriaceae</taxon>
        <taxon>Pseudoclavibacter</taxon>
    </lineage>
</organism>